<evidence type="ECO:0000313" key="1">
    <source>
        <dbReference type="EMBL" id="EEY34883.1"/>
    </source>
</evidence>
<dbReference type="EMBL" id="ADAD01000125">
    <property type="protein sequence ID" value="EEY34883.1"/>
    <property type="molecule type" value="Genomic_DNA"/>
</dbReference>
<organism evidence="1 2">
    <name type="scientific">Pseudoleptotrichia goodfellowii F0264</name>
    <dbReference type="NCBI Taxonomy" id="596323"/>
    <lineage>
        <taxon>Bacteria</taxon>
        <taxon>Fusobacteriati</taxon>
        <taxon>Fusobacteriota</taxon>
        <taxon>Fusobacteriia</taxon>
        <taxon>Fusobacteriales</taxon>
        <taxon>Leptotrichiaceae</taxon>
        <taxon>Pseudoleptotrichia</taxon>
    </lineage>
</organism>
<comment type="caution">
    <text evidence="1">The sequence shown here is derived from an EMBL/GenBank/DDBJ whole genome shotgun (WGS) entry which is preliminary data.</text>
</comment>
<dbReference type="AlphaFoldDB" id="D0GM14"/>
<proteinExistence type="predicted"/>
<dbReference type="Proteomes" id="UP000004226">
    <property type="component" value="Unassembled WGS sequence"/>
</dbReference>
<name>D0GM14_9FUSO</name>
<gene>
    <name evidence="1" type="ORF">HMPREF0554_1725</name>
</gene>
<protein>
    <submittedName>
        <fullName evidence="1">Uncharacterized protein</fullName>
    </submittedName>
</protein>
<sequence>MILPLIDKIHILQCKNISVSVTKISFFCFHSSYAFLNATTLDKVKKVGYSIYRKTFKYIKKINKCLNIKIRKGDDLIDIS</sequence>
<reference evidence="1 2" key="1">
    <citation type="submission" date="2009-10" db="EMBL/GenBank/DDBJ databases">
        <authorList>
            <person name="Harkins D.M."/>
            <person name="Madupu R."/>
            <person name="Durkin A.S."/>
            <person name="Torralba M."/>
            <person name="Methe B."/>
            <person name="Sutton G.G."/>
            <person name="Strausberg R.L."/>
            <person name="Nelson K.E."/>
        </authorList>
    </citation>
    <scope>NUCLEOTIDE SEQUENCE [LARGE SCALE GENOMIC DNA]</scope>
    <source>
        <strain evidence="1 2">F0264</strain>
    </source>
</reference>
<evidence type="ECO:0000313" key="2">
    <source>
        <dbReference type="Proteomes" id="UP000004226"/>
    </source>
</evidence>
<accession>D0GM14</accession>
<keyword evidence="2" id="KW-1185">Reference proteome</keyword>